<dbReference type="GeneID" id="78316538"/>
<dbReference type="RefSeq" id="WP_078933149.1">
    <property type="nucleotide sequence ID" value="NZ_FUWG01000008.1"/>
</dbReference>
<evidence type="ECO:0000259" key="3">
    <source>
        <dbReference type="Pfam" id="PF14734"/>
    </source>
</evidence>
<dbReference type="GO" id="GO:0003677">
    <property type="term" value="F:DNA binding"/>
    <property type="evidence" value="ECO:0007669"/>
    <property type="project" value="UniProtKB-KW"/>
</dbReference>
<dbReference type="InterPro" id="IPR027824">
    <property type="entry name" value="DUF4469"/>
</dbReference>
<keyword evidence="6" id="KW-1185">Reference proteome</keyword>
<dbReference type="InterPro" id="IPR010992">
    <property type="entry name" value="IHF-like_DNA-bd_dom_sf"/>
</dbReference>
<dbReference type="Gene3D" id="4.10.520.10">
    <property type="entry name" value="IHF-like DNA-binding proteins"/>
    <property type="match status" value="1"/>
</dbReference>
<reference evidence="5 6" key="1">
    <citation type="submission" date="2017-02" db="EMBL/GenBank/DDBJ databases">
        <authorList>
            <person name="Peterson S.W."/>
        </authorList>
    </citation>
    <scope>NUCLEOTIDE SEQUENCE [LARGE SCALE GENOMIC DNA]</scope>
    <source>
        <strain evidence="5 6">ATCC BAA-908</strain>
    </source>
</reference>
<name>A0A1T4KMK0_TREPO</name>
<dbReference type="EMBL" id="FUWG01000008">
    <property type="protein sequence ID" value="SJZ43620.1"/>
    <property type="molecule type" value="Genomic_DNA"/>
</dbReference>
<gene>
    <name evidence="5" type="ORF">SAMN02745149_01239</name>
</gene>
<feature type="domain" description="Bvu-2165-like IHF-HU-like DNA-binding" evidence="4">
    <location>
        <begin position="1"/>
        <end position="132"/>
    </location>
</feature>
<keyword evidence="1" id="KW-0238">DNA-binding</keyword>
<dbReference type="Pfam" id="PF14734">
    <property type="entry name" value="DUF4469"/>
    <property type="match status" value="1"/>
</dbReference>
<dbReference type="Proteomes" id="UP000190423">
    <property type="component" value="Unassembled WGS sequence"/>
</dbReference>
<dbReference type="OrthoDB" id="1115271at2"/>
<evidence type="ECO:0000259" key="4">
    <source>
        <dbReference type="Pfam" id="PF14848"/>
    </source>
</evidence>
<sequence>MLEVYISENKFKNKKKPFVFRSRNLQTFTQEDIIDAIAEAGTTFTKADAAGMFKVFEQVFKRFIERGDAVKLFMGTFRASASGTAETNSETFKPVIPKDPRTPKKDHNISLSFEPNESYSEQLRNISFRRLGFVKLSRPAITSISSAMINSDTPLIPGDYINISGRFLKFDFEDNSQGVFFKETDGTKSYKASNFTKATRVSITVQIPPELEPGTYTVKIRTQTESAFSQQIITVL</sequence>
<dbReference type="InterPro" id="IPR049893">
    <property type="entry name" value="Bvu_2165-like_IHF-HU-DNA_bdg"/>
</dbReference>
<dbReference type="AlphaFoldDB" id="A0A1T4KMK0"/>
<dbReference type="Pfam" id="PF14848">
    <property type="entry name" value="HU-DNA_bdg"/>
    <property type="match status" value="1"/>
</dbReference>
<feature type="compositionally biased region" description="Basic and acidic residues" evidence="2">
    <location>
        <begin position="96"/>
        <end position="108"/>
    </location>
</feature>
<proteinExistence type="predicted"/>
<dbReference type="Gene3D" id="2.60.40.10">
    <property type="entry name" value="Immunoglobulins"/>
    <property type="match status" value="1"/>
</dbReference>
<feature type="region of interest" description="Disordered" evidence="2">
    <location>
        <begin position="88"/>
        <end position="111"/>
    </location>
</feature>
<accession>A0A1T4KMK0</accession>
<protein>
    <submittedName>
        <fullName evidence="5">Uncharacterized protein</fullName>
    </submittedName>
</protein>
<evidence type="ECO:0000313" key="6">
    <source>
        <dbReference type="Proteomes" id="UP000190423"/>
    </source>
</evidence>
<evidence type="ECO:0000256" key="1">
    <source>
        <dbReference type="ARBA" id="ARBA00023125"/>
    </source>
</evidence>
<evidence type="ECO:0000313" key="5">
    <source>
        <dbReference type="EMBL" id="SJZ43620.1"/>
    </source>
</evidence>
<evidence type="ECO:0000256" key="2">
    <source>
        <dbReference type="SAM" id="MobiDB-lite"/>
    </source>
</evidence>
<dbReference type="InterPro" id="IPR013783">
    <property type="entry name" value="Ig-like_fold"/>
</dbReference>
<feature type="domain" description="DUF4469" evidence="3">
    <location>
        <begin position="150"/>
        <end position="227"/>
    </location>
</feature>
<organism evidence="5 6">
    <name type="scientific">Treponema porcinum</name>
    <dbReference type="NCBI Taxonomy" id="261392"/>
    <lineage>
        <taxon>Bacteria</taxon>
        <taxon>Pseudomonadati</taxon>
        <taxon>Spirochaetota</taxon>
        <taxon>Spirochaetia</taxon>
        <taxon>Spirochaetales</taxon>
        <taxon>Treponemataceae</taxon>
        <taxon>Treponema</taxon>
    </lineage>
</organism>